<organism evidence="2 3">
    <name type="scientific">Hibiscus sabdariffa</name>
    <name type="common">roselle</name>
    <dbReference type="NCBI Taxonomy" id="183260"/>
    <lineage>
        <taxon>Eukaryota</taxon>
        <taxon>Viridiplantae</taxon>
        <taxon>Streptophyta</taxon>
        <taxon>Embryophyta</taxon>
        <taxon>Tracheophyta</taxon>
        <taxon>Spermatophyta</taxon>
        <taxon>Magnoliopsida</taxon>
        <taxon>eudicotyledons</taxon>
        <taxon>Gunneridae</taxon>
        <taxon>Pentapetalae</taxon>
        <taxon>rosids</taxon>
        <taxon>malvids</taxon>
        <taxon>Malvales</taxon>
        <taxon>Malvaceae</taxon>
        <taxon>Malvoideae</taxon>
        <taxon>Hibiscus</taxon>
    </lineage>
</organism>
<evidence type="ECO:0000256" key="1">
    <source>
        <dbReference type="SAM" id="MobiDB-lite"/>
    </source>
</evidence>
<reference evidence="2 3" key="1">
    <citation type="journal article" date="2024" name="G3 (Bethesda)">
        <title>Genome assembly of Hibiscus sabdariffa L. provides insights into metabolisms of medicinal natural products.</title>
        <authorList>
            <person name="Kim T."/>
        </authorList>
    </citation>
    <scope>NUCLEOTIDE SEQUENCE [LARGE SCALE GENOMIC DNA]</scope>
    <source>
        <strain evidence="2">TK-2024</strain>
        <tissue evidence="2">Old leaves</tissue>
    </source>
</reference>
<feature type="region of interest" description="Disordered" evidence="1">
    <location>
        <begin position="82"/>
        <end position="109"/>
    </location>
</feature>
<comment type="caution">
    <text evidence="2">The sequence shown here is derived from an EMBL/GenBank/DDBJ whole genome shotgun (WGS) entry which is preliminary data.</text>
</comment>
<accession>A0ABR2NSS3</accession>
<name>A0ABR2NSS3_9ROSI</name>
<proteinExistence type="predicted"/>
<gene>
    <name evidence="2" type="ORF">V6N11_009354</name>
</gene>
<dbReference type="EMBL" id="JBBPBN010000103">
    <property type="protein sequence ID" value="KAK8979143.1"/>
    <property type="molecule type" value="Genomic_DNA"/>
</dbReference>
<evidence type="ECO:0000313" key="2">
    <source>
        <dbReference type="EMBL" id="KAK8979143.1"/>
    </source>
</evidence>
<sequence length="122" mass="12752">MNDLRCCLAISVGDPPNCSSDPAHLSLLPGNLSQFGQVVDEYFSWAGGMSNSAACAGCSALLLGQDQKDIMDSSDLVWSYTKKETKDDKGDASAETTGPASEDISAGLQSSTERLAALLAYP</sequence>
<protein>
    <submittedName>
        <fullName evidence="2">Uncharacterized protein</fullName>
    </submittedName>
</protein>
<dbReference type="Proteomes" id="UP001396334">
    <property type="component" value="Unassembled WGS sequence"/>
</dbReference>
<evidence type="ECO:0000313" key="3">
    <source>
        <dbReference type="Proteomes" id="UP001396334"/>
    </source>
</evidence>
<keyword evidence="3" id="KW-1185">Reference proteome</keyword>
<feature type="compositionally biased region" description="Basic and acidic residues" evidence="1">
    <location>
        <begin position="82"/>
        <end position="92"/>
    </location>
</feature>